<evidence type="ECO:0000256" key="2">
    <source>
        <dbReference type="ARBA" id="ARBA00004167"/>
    </source>
</evidence>
<keyword evidence="10 13" id="KW-0503">Monooxygenase</keyword>
<dbReference type="GO" id="GO:0020037">
    <property type="term" value="F:heme binding"/>
    <property type="evidence" value="ECO:0007669"/>
    <property type="project" value="InterPro"/>
</dbReference>
<evidence type="ECO:0000256" key="7">
    <source>
        <dbReference type="ARBA" id="ARBA00022989"/>
    </source>
</evidence>
<dbReference type="EMBL" id="JADFTS010000001">
    <property type="protein sequence ID" value="KAF9625034.1"/>
    <property type="molecule type" value="Genomic_DNA"/>
</dbReference>
<accession>A0A835IX54</accession>
<dbReference type="InterPro" id="IPR017972">
    <property type="entry name" value="Cyt_P450_CS"/>
</dbReference>
<feature type="transmembrane region" description="Helical" evidence="14">
    <location>
        <begin position="6"/>
        <end position="25"/>
    </location>
</feature>
<comment type="cofactor">
    <cofactor evidence="1 12">
        <name>heme</name>
        <dbReference type="ChEBI" id="CHEBI:30413"/>
    </cofactor>
</comment>
<comment type="caution">
    <text evidence="15">The sequence shown here is derived from an EMBL/GenBank/DDBJ whole genome shotgun (WGS) entry which is preliminary data.</text>
</comment>
<evidence type="ECO:0000256" key="6">
    <source>
        <dbReference type="ARBA" id="ARBA00022723"/>
    </source>
</evidence>
<dbReference type="GO" id="GO:0044550">
    <property type="term" value="P:secondary metabolite biosynthetic process"/>
    <property type="evidence" value="ECO:0007669"/>
    <property type="project" value="UniProtKB-ARBA"/>
</dbReference>
<feature type="binding site" description="axial binding residue" evidence="12">
    <location>
        <position position="448"/>
    </location>
    <ligand>
        <name>heme</name>
        <dbReference type="ChEBI" id="CHEBI:30413"/>
    </ligand>
    <ligandPart>
        <name>Fe</name>
        <dbReference type="ChEBI" id="CHEBI:18248"/>
    </ligandPart>
</feature>
<keyword evidence="6 12" id="KW-0479">Metal-binding</keyword>
<keyword evidence="7 14" id="KW-1133">Transmembrane helix</keyword>
<protein>
    <recommendedName>
        <fullName evidence="17">Cytochrome P450</fullName>
    </recommendedName>
</protein>
<evidence type="ECO:0000256" key="5">
    <source>
        <dbReference type="ARBA" id="ARBA00022692"/>
    </source>
</evidence>
<keyword evidence="5 14" id="KW-0812">Transmembrane</keyword>
<evidence type="ECO:0000256" key="9">
    <source>
        <dbReference type="ARBA" id="ARBA00023004"/>
    </source>
</evidence>
<dbReference type="AlphaFoldDB" id="A0A835IX54"/>
<reference evidence="15 16" key="1">
    <citation type="submission" date="2020-10" db="EMBL/GenBank/DDBJ databases">
        <title>The Coptis chinensis genome and diversification of protoberbering-type alkaloids.</title>
        <authorList>
            <person name="Wang B."/>
            <person name="Shu S."/>
            <person name="Song C."/>
            <person name="Liu Y."/>
        </authorList>
    </citation>
    <scope>NUCLEOTIDE SEQUENCE [LARGE SCALE GENOMIC DNA]</scope>
    <source>
        <strain evidence="15">HL-2020</strain>
        <tissue evidence="15">Leaf</tissue>
    </source>
</reference>
<keyword evidence="9 12" id="KW-0408">Iron</keyword>
<dbReference type="InterPro" id="IPR002401">
    <property type="entry name" value="Cyt_P450_E_grp-I"/>
</dbReference>
<dbReference type="InterPro" id="IPR036396">
    <property type="entry name" value="Cyt_P450_sf"/>
</dbReference>
<keyword evidence="16" id="KW-1185">Reference proteome</keyword>
<evidence type="ECO:0000256" key="14">
    <source>
        <dbReference type="SAM" id="Phobius"/>
    </source>
</evidence>
<gene>
    <name evidence="15" type="ORF">IFM89_017182</name>
</gene>
<evidence type="ECO:0000256" key="10">
    <source>
        <dbReference type="ARBA" id="ARBA00023033"/>
    </source>
</evidence>
<sequence length="566" mass="64184">MADFTNTTYCLLVFLISFVLVRYIFKTRVNRYNSIRSPPSPPALPIIGHLHFLGPILHRSFQNLSRRFGPLILLHIGESTCVVASSAAVIKEIIGTHENIFSYRPEFGSVDFYIYKESRFVTAEYGPYWRFMRKICMTKLLSGTQLNKCTDIRQQEIGRLLESLTKSYEEGKPIDISGLVTTMTNNIICRIVMSTRCSDSCDEAEEIKKFVKETLKLGRLLSVGDMLGPLSKFDLFGHGKKLKVVMGLFDKLLEGIMKEHEENRCHDKRGGDLMDVLLEIYRDENFEVKLTRNDIKSFILELFVAGTDLISTSIQWALAELINHPNKFKKLREEIDVVVGKSRLLQDSDVTAFPYLQAVVKETLRLHPPAPFIIRQCDEDWNIKGFNIMKGTRTLINVFAVMRDPDSWNQPDKFVPERFSNESFRHKQKEIKGQGFHYLPFGSGRRGCPGASLALNVVHATVGAMVQCFDWNANKDGVVTNQDFSCYSSSFEVSSIKDKGETTKEFIAKLDLKTGQKVLGGGCGIGGGDFYMPDNFGVMVSFNLERAIGCKCFVEFNVTKCMQMLR</sequence>
<organism evidence="15 16">
    <name type="scientific">Coptis chinensis</name>
    <dbReference type="NCBI Taxonomy" id="261450"/>
    <lineage>
        <taxon>Eukaryota</taxon>
        <taxon>Viridiplantae</taxon>
        <taxon>Streptophyta</taxon>
        <taxon>Embryophyta</taxon>
        <taxon>Tracheophyta</taxon>
        <taxon>Spermatophyta</taxon>
        <taxon>Magnoliopsida</taxon>
        <taxon>Ranunculales</taxon>
        <taxon>Ranunculaceae</taxon>
        <taxon>Coptidoideae</taxon>
        <taxon>Coptis</taxon>
    </lineage>
</organism>
<evidence type="ECO:0000313" key="15">
    <source>
        <dbReference type="EMBL" id="KAF9625034.1"/>
    </source>
</evidence>
<dbReference type="Pfam" id="PF00067">
    <property type="entry name" value="p450"/>
    <property type="match status" value="1"/>
</dbReference>
<evidence type="ECO:0000256" key="3">
    <source>
        <dbReference type="ARBA" id="ARBA00010617"/>
    </source>
</evidence>
<keyword evidence="8 13" id="KW-0560">Oxidoreductase</keyword>
<comment type="subcellular location">
    <subcellularLocation>
        <location evidence="2">Membrane</location>
        <topology evidence="2">Single-pass membrane protein</topology>
    </subcellularLocation>
</comment>
<comment type="similarity">
    <text evidence="3 13">Belongs to the cytochrome P450 family.</text>
</comment>
<keyword evidence="11 14" id="KW-0472">Membrane</keyword>
<dbReference type="SUPFAM" id="SSF48264">
    <property type="entry name" value="Cytochrome P450"/>
    <property type="match status" value="1"/>
</dbReference>
<evidence type="ECO:0008006" key="17">
    <source>
        <dbReference type="Google" id="ProtNLM"/>
    </source>
</evidence>
<keyword evidence="4 12" id="KW-0349">Heme</keyword>
<evidence type="ECO:0000256" key="4">
    <source>
        <dbReference type="ARBA" id="ARBA00022617"/>
    </source>
</evidence>
<evidence type="ECO:0000256" key="1">
    <source>
        <dbReference type="ARBA" id="ARBA00001971"/>
    </source>
</evidence>
<dbReference type="InterPro" id="IPR051103">
    <property type="entry name" value="Plant_metabolite_P450s"/>
</dbReference>
<proteinExistence type="inferred from homology"/>
<evidence type="ECO:0000256" key="8">
    <source>
        <dbReference type="ARBA" id="ARBA00023002"/>
    </source>
</evidence>
<dbReference type="GO" id="GO:0005506">
    <property type="term" value="F:iron ion binding"/>
    <property type="evidence" value="ECO:0007669"/>
    <property type="project" value="InterPro"/>
</dbReference>
<dbReference type="PANTHER" id="PTHR24298">
    <property type="entry name" value="FLAVONOID 3'-MONOOXYGENASE-RELATED"/>
    <property type="match status" value="1"/>
</dbReference>
<evidence type="ECO:0000256" key="13">
    <source>
        <dbReference type="RuleBase" id="RU000461"/>
    </source>
</evidence>
<dbReference type="Proteomes" id="UP000631114">
    <property type="component" value="Unassembled WGS sequence"/>
</dbReference>
<dbReference type="PANTHER" id="PTHR24298:SF204">
    <property type="entry name" value="CYTOCHROME P450, FAMILY 712, SUBFAMILY A, POLYPEPTIDE 1"/>
    <property type="match status" value="1"/>
</dbReference>
<dbReference type="PRINTS" id="PR00463">
    <property type="entry name" value="EP450I"/>
</dbReference>
<evidence type="ECO:0000256" key="12">
    <source>
        <dbReference type="PIRSR" id="PIRSR602401-1"/>
    </source>
</evidence>
<name>A0A835IX54_9MAGN</name>
<evidence type="ECO:0000313" key="16">
    <source>
        <dbReference type="Proteomes" id="UP000631114"/>
    </source>
</evidence>
<dbReference type="InterPro" id="IPR001128">
    <property type="entry name" value="Cyt_P450"/>
</dbReference>
<dbReference type="PRINTS" id="PR00385">
    <property type="entry name" value="P450"/>
</dbReference>
<dbReference type="Gene3D" id="1.10.630.10">
    <property type="entry name" value="Cytochrome P450"/>
    <property type="match status" value="1"/>
</dbReference>
<evidence type="ECO:0000256" key="11">
    <source>
        <dbReference type="ARBA" id="ARBA00023136"/>
    </source>
</evidence>
<dbReference type="GO" id="GO:0016020">
    <property type="term" value="C:membrane"/>
    <property type="evidence" value="ECO:0007669"/>
    <property type="project" value="UniProtKB-SubCell"/>
</dbReference>
<dbReference type="OrthoDB" id="1103324at2759"/>
<dbReference type="FunFam" id="1.10.630.10:FF:000019">
    <property type="entry name" value="Cytochrome P450 family protein"/>
    <property type="match status" value="1"/>
</dbReference>
<dbReference type="PROSITE" id="PS00086">
    <property type="entry name" value="CYTOCHROME_P450"/>
    <property type="match status" value="1"/>
</dbReference>
<dbReference type="GO" id="GO:0016709">
    <property type="term" value="F:oxidoreductase activity, acting on paired donors, with incorporation or reduction of molecular oxygen, NAD(P)H as one donor, and incorporation of one atom of oxygen"/>
    <property type="evidence" value="ECO:0007669"/>
    <property type="project" value="TreeGrafter"/>
</dbReference>